<feature type="transmembrane region" description="Helical" evidence="1">
    <location>
        <begin position="87"/>
        <end position="112"/>
    </location>
</feature>
<keyword evidence="1" id="KW-1133">Transmembrane helix</keyword>
<evidence type="ECO:0000256" key="1">
    <source>
        <dbReference type="SAM" id="Phobius"/>
    </source>
</evidence>
<keyword evidence="1" id="KW-0472">Membrane</keyword>
<evidence type="ECO:0000313" key="2">
    <source>
        <dbReference type="EMBL" id="KAL3115454.1"/>
    </source>
</evidence>
<protein>
    <submittedName>
        <fullName evidence="2">Uncharacterized protein</fullName>
    </submittedName>
</protein>
<evidence type="ECO:0000313" key="3">
    <source>
        <dbReference type="Proteomes" id="UP001620626"/>
    </source>
</evidence>
<comment type="caution">
    <text evidence="2">The sequence shown here is derived from an EMBL/GenBank/DDBJ whole genome shotgun (WGS) entry which is preliminary data.</text>
</comment>
<dbReference type="EMBL" id="JBICBT010000381">
    <property type="protein sequence ID" value="KAL3115454.1"/>
    <property type="molecule type" value="Genomic_DNA"/>
</dbReference>
<sequence>MDTLPNLDYAEEYGDDGTGRSIELQPTILPTECNLSAANIAEQNTVDNVHLLFQFGIIHWPNFTNCLPNCGLCTQFTSDQFYITYNLVVIGLLLPFISLCGLCGNVLSAFVYRSHGQSVCGLVCPPLFLLPPGGVFPAPPPIAEAVHRVI</sequence>
<gene>
    <name evidence="2" type="ORF">niasHT_020127</name>
</gene>
<dbReference type="AlphaFoldDB" id="A0ABD2LJV4"/>
<accession>A0ABD2LJV4</accession>
<proteinExistence type="predicted"/>
<reference evidence="2 3" key="1">
    <citation type="submission" date="2024-10" db="EMBL/GenBank/DDBJ databases">
        <authorList>
            <person name="Kim D."/>
        </authorList>
    </citation>
    <scope>NUCLEOTIDE SEQUENCE [LARGE SCALE GENOMIC DNA]</scope>
    <source>
        <strain evidence="2">BH-2024</strain>
    </source>
</reference>
<organism evidence="2 3">
    <name type="scientific">Heterodera trifolii</name>
    <dbReference type="NCBI Taxonomy" id="157864"/>
    <lineage>
        <taxon>Eukaryota</taxon>
        <taxon>Metazoa</taxon>
        <taxon>Ecdysozoa</taxon>
        <taxon>Nematoda</taxon>
        <taxon>Chromadorea</taxon>
        <taxon>Rhabditida</taxon>
        <taxon>Tylenchina</taxon>
        <taxon>Tylenchomorpha</taxon>
        <taxon>Tylenchoidea</taxon>
        <taxon>Heteroderidae</taxon>
        <taxon>Heteroderinae</taxon>
        <taxon>Heterodera</taxon>
    </lineage>
</organism>
<keyword evidence="1" id="KW-0812">Transmembrane</keyword>
<name>A0ABD2LJV4_9BILA</name>
<dbReference type="Proteomes" id="UP001620626">
    <property type="component" value="Unassembled WGS sequence"/>
</dbReference>
<keyword evidence="3" id="KW-1185">Reference proteome</keyword>